<evidence type="ECO:0000313" key="3">
    <source>
        <dbReference type="Proteomes" id="UP000054018"/>
    </source>
</evidence>
<proteinExistence type="predicted"/>
<evidence type="ECO:0000313" key="2">
    <source>
        <dbReference type="EMBL" id="KIK24329.1"/>
    </source>
</evidence>
<dbReference type="Proteomes" id="UP000054018">
    <property type="component" value="Unassembled WGS sequence"/>
</dbReference>
<gene>
    <name evidence="2" type="ORF">PISMIDRAFT_10315</name>
</gene>
<dbReference type="HOGENOM" id="CLU_1845884_0_0_1"/>
<dbReference type="AlphaFoldDB" id="A0A0C9ZEI6"/>
<evidence type="ECO:0000256" key="1">
    <source>
        <dbReference type="SAM" id="MobiDB-lite"/>
    </source>
</evidence>
<organism evidence="2 3">
    <name type="scientific">Pisolithus microcarpus 441</name>
    <dbReference type="NCBI Taxonomy" id="765257"/>
    <lineage>
        <taxon>Eukaryota</taxon>
        <taxon>Fungi</taxon>
        <taxon>Dikarya</taxon>
        <taxon>Basidiomycota</taxon>
        <taxon>Agaricomycotina</taxon>
        <taxon>Agaricomycetes</taxon>
        <taxon>Agaricomycetidae</taxon>
        <taxon>Boletales</taxon>
        <taxon>Sclerodermatineae</taxon>
        <taxon>Pisolithaceae</taxon>
        <taxon>Pisolithus</taxon>
    </lineage>
</organism>
<reference evidence="2 3" key="1">
    <citation type="submission" date="2014-04" db="EMBL/GenBank/DDBJ databases">
        <authorList>
            <consortium name="DOE Joint Genome Institute"/>
            <person name="Kuo A."/>
            <person name="Kohler A."/>
            <person name="Costa M.D."/>
            <person name="Nagy L.G."/>
            <person name="Floudas D."/>
            <person name="Copeland A."/>
            <person name="Barry K.W."/>
            <person name="Cichocki N."/>
            <person name="Veneault-Fourrey C."/>
            <person name="LaButti K."/>
            <person name="Lindquist E.A."/>
            <person name="Lipzen A."/>
            <person name="Lundell T."/>
            <person name="Morin E."/>
            <person name="Murat C."/>
            <person name="Sun H."/>
            <person name="Tunlid A."/>
            <person name="Henrissat B."/>
            <person name="Grigoriev I.V."/>
            <person name="Hibbett D.S."/>
            <person name="Martin F."/>
            <person name="Nordberg H.P."/>
            <person name="Cantor M.N."/>
            <person name="Hua S.X."/>
        </authorList>
    </citation>
    <scope>NUCLEOTIDE SEQUENCE [LARGE SCALE GENOMIC DNA]</scope>
    <source>
        <strain evidence="2 3">441</strain>
    </source>
</reference>
<feature type="region of interest" description="Disordered" evidence="1">
    <location>
        <begin position="1"/>
        <end position="120"/>
    </location>
</feature>
<protein>
    <submittedName>
        <fullName evidence="2">Uncharacterized protein</fullName>
    </submittedName>
</protein>
<reference evidence="3" key="2">
    <citation type="submission" date="2015-01" db="EMBL/GenBank/DDBJ databases">
        <title>Evolutionary Origins and Diversification of the Mycorrhizal Mutualists.</title>
        <authorList>
            <consortium name="DOE Joint Genome Institute"/>
            <consortium name="Mycorrhizal Genomics Consortium"/>
            <person name="Kohler A."/>
            <person name="Kuo A."/>
            <person name="Nagy L.G."/>
            <person name="Floudas D."/>
            <person name="Copeland A."/>
            <person name="Barry K.W."/>
            <person name="Cichocki N."/>
            <person name="Veneault-Fourrey C."/>
            <person name="LaButti K."/>
            <person name="Lindquist E.A."/>
            <person name="Lipzen A."/>
            <person name="Lundell T."/>
            <person name="Morin E."/>
            <person name="Murat C."/>
            <person name="Riley R."/>
            <person name="Ohm R."/>
            <person name="Sun H."/>
            <person name="Tunlid A."/>
            <person name="Henrissat B."/>
            <person name="Grigoriev I.V."/>
            <person name="Hibbett D.S."/>
            <person name="Martin F."/>
        </authorList>
    </citation>
    <scope>NUCLEOTIDE SEQUENCE [LARGE SCALE GENOMIC DNA]</scope>
    <source>
        <strain evidence="3">441</strain>
    </source>
</reference>
<dbReference type="OrthoDB" id="2688923at2759"/>
<dbReference type="EMBL" id="KN833717">
    <property type="protein sequence ID" value="KIK24329.1"/>
    <property type="molecule type" value="Genomic_DNA"/>
</dbReference>
<keyword evidence="3" id="KW-1185">Reference proteome</keyword>
<sequence length="139" mass="15359">MASMERLATRHRHSFDGSLRGIPATITPEVADTGIGAGVEEHREQPRVPPPQGATATSTERGARADQEEFRAAFPKDAEKPTSKSEPRPDPEPHPTAASDGKEVDAVEIESDGVDPTSPIAKNWCCRWHRISRYWHKRV</sequence>
<accession>A0A0C9ZEI6</accession>
<name>A0A0C9ZEI6_9AGAM</name>
<feature type="compositionally biased region" description="Basic and acidic residues" evidence="1">
    <location>
        <begin position="61"/>
        <end position="93"/>
    </location>
</feature>